<gene>
    <name evidence="1" type="ORF">PAPYR_5437</name>
</gene>
<reference evidence="1" key="1">
    <citation type="journal article" date="2022" name="bioRxiv">
        <title>Genomics of Preaxostyla Flagellates Illuminates Evolutionary Transitions and the Path Towards Mitochondrial Loss.</title>
        <authorList>
            <person name="Novak L.V.F."/>
            <person name="Treitli S.C."/>
            <person name="Pyrih J."/>
            <person name="Halakuc P."/>
            <person name="Pipaliya S.V."/>
            <person name="Vacek V."/>
            <person name="Brzon O."/>
            <person name="Soukal P."/>
            <person name="Eme L."/>
            <person name="Dacks J.B."/>
            <person name="Karnkowska A."/>
            <person name="Elias M."/>
            <person name="Hampl V."/>
        </authorList>
    </citation>
    <scope>NUCLEOTIDE SEQUENCE</scope>
    <source>
        <strain evidence="1">RCP-MX</strain>
    </source>
</reference>
<dbReference type="EMBL" id="JAPMOS010000026">
    <property type="protein sequence ID" value="KAJ4458678.1"/>
    <property type="molecule type" value="Genomic_DNA"/>
</dbReference>
<organism evidence="1 2">
    <name type="scientific">Paratrimastix pyriformis</name>
    <dbReference type="NCBI Taxonomy" id="342808"/>
    <lineage>
        <taxon>Eukaryota</taxon>
        <taxon>Metamonada</taxon>
        <taxon>Preaxostyla</taxon>
        <taxon>Paratrimastigidae</taxon>
        <taxon>Paratrimastix</taxon>
    </lineage>
</organism>
<accession>A0ABQ8UIR5</accession>
<comment type="caution">
    <text evidence="1">The sequence shown here is derived from an EMBL/GenBank/DDBJ whole genome shotgun (WGS) entry which is preliminary data.</text>
</comment>
<dbReference type="Proteomes" id="UP001141327">
    <property type="component" value="Unassembled WGS sequence"/>
</dbReference>
<protein>
    <submittedName>
        <fullName evidence="1">Uncharacterized protein</fullName>
    </submittedName>
</protein>
<evidence type="ECO:0000313" key="1">
    <source>
        <dbReference type="EMBL" id="KAJ4458678.1"/>
    </source>
</evidence>
<sequence>MDPTYEEYCTPAKEDEVFGAMRIAERLKNPRAMRCVMVIPYESGMPNKDGVETGVDIIRRAIVKEKVDAVVREIAVFEAGTFKFWRANFWKDGVRGTGNAPWAVGVVMVENAACEEKYPVDGEAFVKMKEMMTKLYYYGKGSSEESGEETRVSL</sequence>
<keyword evidence="2" id="KW-1185">Reference proteome</keyword>
<evidence type="ECO:0000313" key="2">
    <source>
        <dbReference type="Proteomes" id="UP001141327"/>
    </source>
</evidence>
<proteinExistence type="predicted"/>
<name>A0ABQ8UIR5_9EUKA</name>